<dbReference type="InterPro" id="IPR001451">
    <property type="entry name" value="Hexapep"/>
</dbReference>
<evidence type="ECO:0000256" key="4">
    <source>
        <dbReference type="ARBA" id="ARBA00023315"/>
    </source>
</evidence>
<dbReference type="RefSeq" id="WP_350380456.1">
    <property type="nucleotide sequence ID" value="NZ_JBELQD010000038.1"/>
</dbReference>
<dbReference type="Proteomes" id="UP001432995">
    <property type="component" value="Unassembled WGS sequence"/>
</dbReference>
<dbReference type="EMBL" id="JBELQD010000038">
    <property type="protein sequence ID" value="MER2291134.1"/>
    <property type="molecule type" value="Genomic_DNA"/>
</dbReference>
<dbReference type="SUPFAM" id="SSF51161">
    <property type="entry name" value="Trimeric LpxA-like enzymes"/>
    <property type="match status" value="1"/>
</dbReference>
<proteinExistence type="inferred from homology"/>
<feature type="domain" description="Mannose-1-phosphate guanyltransferase C-terminal" evidence="5">
    <location>
        <begin position="36"/>
        <end position="117"/>
    </location>
</feature>
<comment type="similarity">
    <text evidence="1">Belongs to the transferase hexapeptide repeat family.</text>
</comment>
<dbReference type="PANTHER" id="PTHR43300">
    <property type="entry name" value="ACETYLTRANSFERASE"/>
    <property type="match status" value="1"/>
</dbReference>
<dbReference type="PANTHER" id="PTHR43300:SF11">
    <property type="entry name" value="ACETYLTRANSFERASE RV3034C-RELATED"/>
    <property type="match status" value="1"/>
</dbReference>
<evidence type="ECO:0000313" key="7">
    <source>
        <dbReference type="Proteomes" id="UP001432995"/>
    </source>
</evidence>
<dbReference type="Pfam" id="PF00132">
    <property type="entry name" value="Hexapep"/>
    <property type="match status" value="1"/>
</dbReference>
<keyword evidence="4" id="KW-0012">Acyltransferase</keyword>
<organism evidence="6 7">
    <name type="scientific">Methylobacterium brachiatum</name>
    <dbReference type="NCBI Taxonomy" id="269660"/>
    <lineage>
        <taxon>Bacteria</taxon>
        <taxon>Pseudomonadati</taxon>
        <taxon>Pseudomonadota</taxon>
        <taxon>Alphaproteobacteria</taxon>
        <taxon>Hyphomicrobiales</taxon>
        <taxon>Methylobacteriaceae</taxon>
        <taxon>Methylobacterium</taxon>
    </lineage>
</organism>
<keyword evidence="2" id="KW-0808">Transferase</keyword>
<gene>
    <name evidence="6" type="ORF">ABS770_23060</name>
</gene>
<comment type="caution">
    <text evidence="6">The sequence shown here is derived from an EMBL/GenBank/DDBJ whole genome shotgun (WGS) entry which is preliminary data.</text>
</comment>
<keyword evidence="3" id="KW-0677">Repeat</keyword>
<evidence type="ECO:0000313" key="6">
    <source>
        <dbReference type="EMBL" id="MER2291134.1"/>
    </source>
</evidence>
<name>A0ABV1R8G0_9HYPH</name>
<reference evidence="6" key="1">
    <citation type="submission" date="2024-06" db="EMBL/GenBank/DDBJ databases">
        <authorList>
            <person name="Campbell A.G."/>
        </authorList>
    </citation>
    <scope>NUCLEOTIDE SEQUENCE</scope>
    <source>
        <strain evidence="6">EM17</strain>
    </source>
</reference>
<protein>
    <recommendedName>
        <fullName evidence="5">Mannose-1-phosphate guanyltransferase C-terminal domain-containing protein</fullName>
    </recommendedName>
</protein>
<evidence type="ECO:0000259" key="5">
    <source>
        <dbReference type="Pfam" id="PF25087"/>
    </source>
</evidence>
<dbReference type="Pfam" id="PF25087">
    <property type="entry name" value="GMPPB_C"/>
    <property type="match status" value="1"/>
</dbReference>
<evidence type="ECO:0000256" key="3">
    <source>
        <dbReference type="ARBA" id="ARBA00022737"/>
    </source>
</evidence>
<evidence type="ECO:0000256" key="2">
    <source>
        <dbReference type="ARBA" id="ARBA00022679"/>
    </source>
</evidence>
<dbReference type="InterPro" id="IPR050179">
    <property type="entry name" value="Trans_hexapeptide_repeat"/>
</dbReference>
<sequence length="272" mass="28503">MPESFRHRFGGFHEADAVRRPNPDGSPGAIVGCSARVHPTAYLDARATVWPGAVIGADVIVNEEACLGEAVIGDGARIRSGAVVGFCAGIGEKAEIEARVRIGDRARIGDDATVRNDADIGTGATIGSSAYIGVDARIGVRARIGSRAFIGDGTTIGWQAMIGSDVRIGDHCRIDHRVRIGATDWFLVVGPWGKGSSWATAVQSKAGLHWWIGAGAGRFDTPTLKALLARDHGGTDHEADCLHVIRMVEDHPGRIQHAARGAAKAPKGTPGT</sequence>
<dbReference type="PROSITE" id="PS00101">
    <property type="entry name" value="HEXAPEP_TRANSFERASES"/>
    <property type="match status" value="1"/>
</dbReference>
<keyword evidence="7" id="KW-1185">Reference proteome</keyword>
<dbReference type="InterPro" id="IPR056729">
    <property type="entry name" value="GMPPB_C"/>
</dbReference>
<evidence type="ECO:0000256" key="1">
    <source>
        <dbReference type="ARBA" id="ARBA00007274"/>
    </source>
</evidence>
<accession>A0ABV1R8G0</accession>
<dbReference type="InterPro" id="IPR018357">
    <property type="entry name" value="Hexapep_transf_CS"/>
</dbReference>
<dbReference type="InterPro" id="IPR011004">
    <property type="entry name" value="Trimer_LpxA-like_sf"/>
</dbReference>
<dbReference type="Gene3D" id="2.160.10.10">
    <property type="entry name" value="Hexapeptide repeat proteins"/>
    <property type="match status" value="2"/>
</dbReference>